<organism evidence="1 2">
    <name type="scientific">Trifolium medium</name>
    <dbReference type="NCBI Taxonomy" id="97028"/>
    <lineage>
        <taxon>Eukaryota</taxon>
        <taxon>Viridiplantae</taxon>
        <taxon>Streptophyta</taxon>
        <taxon>Embryophyta</taxon>
        <taxon>Tracheophyta</taxon>
        <taxon>Spermatophyta</taxon>
        <taxon>Magnoliopsida</taxon>
        <taxon>eudicotyledons</taxon>
        <taxon>Gunneridae</taxon>
        <taxon>Pentapetalae</taxon>
        <taxon>rosids</taxon>
        <taxon>fabids</taxon>
        <taxon>Fabales</taxon>
        <taxon>Fabaceae</taxon>
        <taxon>Papilionoideae</taxon>
        <taxon>50 kb inversion clade</taxon>
        <taxon>NPAAA clade</taxon>
        <taxon>Hologalegina</taxon>
        <taxon>IRL clade</taxon>
        <taxon>Trifolieae</taxon>
        <taxon>Trifolium</taxon>
    </lineage>
</organism>
<accession>A0A392WAC1</accession>
<keyword evidence="2" id="KW-1185">Reference proteome</keyword>
<dbReference type="EMBL" id="LXQA011449197">
    <property type="protein sequence ID" value="MCI97618.1"/>
    <property type="molecule type" value="Genomic_DNA"/>
</dbReference>
<evidence type="ECO:0000313" key="1">
    <source>
        <dbReference type="EMBL" id="MCI97618.1"/>
    </source>
</evidence>
<name>A0A392WAC1_9FABA</name>
<protein>
    <submittedName>
        <fullName evidence="1">Uncharacterized protein</fullName>
    </submittedName>
</protein>
<dbReference type="Proteomes" id="UP000265520">
    <property type="component" value="Unassembled WGS sequence"/>
</dbReference>
<reference evidence="1 2" key="1">
    <citation type="journal article" date="2018" name="Front. Plant Sci.">
        <title>Red Clover (Trifolium pratense) and Zigzag Clover (T. medium) - A Picture of Genomic Similarities and Differences.</title>
        <authorList>
            <person name="Dluhosova J."/>
            <person name="Istvanek J."/>
            <person name="Nedelnik J."/>
            <person name="Repkova J."/>
        </authorList>
    </citation>
    <scope>NUCLEOTIDE SEQUENCE [LARGE SCALE GENOMIC DNA]</scope>
    <source>
        <strain evidence="2">cv. 10/8</strain>
        <tissue evidence="1">Leaf</tissue>
    </source>
</reference>
<sequence length="19" mass="1928">MSGGVEVGFGVESDVDRGM</sequence>
<comment type="caution">
    <text evidence="1">The sequence shown here is derived from an EMBL/GenBank/DDBJ whole genome shotgun (WGS) entry which is preliminary data.</text>
</comment>
<evidence type="ECO:0000313" key="2">
    <source>
        <dbReference type="Proteomes" id="UP000265520"/>
    </source>
</evidence>
<proteinExistence type="predicted"/>
<dbReference type="AlphaFoldDB" id="A0A392WAC1"/>